<gene>
    <name evidence="2" type="ORF">LX83_006612</name>
</gene>
<keyword evidence="2" id="KW-0238">DNA-binding</keyword>
<dbReference type="AlphaFoldDB" id="A0AAE3GK49"/>
<organism evidence="2 3">
    <name type="scientific">Goodfellowiella coeruleoviolacea</name>
    <dbReference type="NCBI Taxonomy" id="334858"/>
    <lineage>
        <taxon>Bacteria</taxon>
        <taxon>Bacillati</taxon>
        <taxon>Actinomycetota</taxon>
        <taxon>Actinomycetes</taxon>
        <taxon>Pseudonocardiales</taxon>
        <taxon>Pseudonocardiaceae</taxon>
        <taxon>Goodfellowiella</taxon>
    </lineage>
</organism>
<accession>A0AAE3GK49</accession>
<protein>
    <submittedName>
        <fullName evidence="2">YbaB/EbfC DNA-binding family protein</fullName>
    </submittedName>
</protein>
<dbReference type="SUPFAM" id="SSF82607">
    <property type="entry name" value="YbaB-like"/>
    <property type="match status" value="1"/>
</dbReference>
<feature type="compositionally biased region" description="Pro residues" evidence="1">
    <location>
        <begin position="112"/>
        <end position="138"/>
    </location>
</feature>
<keyword evidence="3" id="KW-1185">Reference proteome</keyword>
<dbReference type="GO" id="GO:0003677">
    <property type="term" value="F:DNA binding"/>
    <property type="evidence" value="ECO:0007669"/>
    <property type="project" value="UniProtKB-KW"/>
</dbReference>
<dbReference type="RefSeq" id="WP_253778931.1">
    <property type="nucleotide sequence ID" value="NZ_JAMTCK010000020.1"/>
</dbReference>
<feature type="compositionally biased region" description="Pro residues" evidence="1">
    <location>
        <begin position="147"/>
        <end position="162"/>
    </location>
</feature>
<evidence type="ECO:0000313" key="2">
    <source>
        <dbReference type="EMBL" id="MCP2169726.1"/>
    </source>
</evidence>
<dbReference type="EMBL" id="JAMTCK010000020">
    <property type="protein sequence ID" value="MCP2169726.1"/>
    <property type="molecule type" value="Genomic_DNA"/>
</dbReference>
<name>A0AAE3GK49_9PSEU</name>
<dbReference type="Proteomes" id="UP001206128">
    <property type="component" value="Unassembled WGS sequence"/>
</dbReference>
<proteinExistence type="predicted"/>
<dbReference type="InterPro" id="IPR004401">
    <property type="entry name" value="YbaB/EbfC"/>
</dbReference>
<dbReference type="InterPro" id="IPR036894">
    <property type="entry name" value="YbaB-like_sf"/>
</dbReference>
<dbReference type="Gene3D" id="3.30.1310.10">
    <property type="entry name" value="Nucleoid-associated protein YbaB-like domain"/>
    <property type="match status" value="1"/>
</dbReference>
<comment type="caution">
    <text evidence="2">The sequence shown here is derived from an EMBL/GenBank/DDBJ whole genome shotgun (WGS) entry which is preliminary data.</text>
</comment>
<sequence>MNDPDSWLRASLAENQRRQAQAGELQHAIATARGTARSPDGSVTAVVAPGGALVSLHLEERSVQLGARRLQAVITETIHRANADVAAKLEAAVRPVIGDRYGEALAAVGSPIPNPPGAAATPPAPPPPPPPPPGPPSAQPSGHPAAAPAPEPSPRAPQPARPAPRDDYDDEDMSQHTLLS</sequence>
<reference evidence="2" key="1">
    <citation type="submission" date="2022-06" db="EMBL/GenBank/DDBJ databases">
        <title>Genomic Encyclopedia of Archaeal and Bacterial Type Strains, Phase II (KMG-II): from individual species to whole genera.</title>
        <authorList>
            <person name="Goeker M."/>
        </authorList>
    </citation>
    <scope>NUCLEOTIDE SEQUENCE</scope>
    <source>
        <strain evidence="2">DSM 43935</strain>
    </source>
</reference>
<feature type="region of interest" description="Disordered" evidence="1">
    <location>
        <begin position="106"/>
        <end position="180"/>
    </location>
</feature>
<evidence type="ECO:0000313" key="3">
    <source>
        <dbReference type="Proteomes" id="UP001206128"/>
    </source>
</evidence>
<evidence type="ECO:0000256" key="1">
    <source>
        <dbReference type="SAM" id="MobiDB-lite"/>
    </source>
</evidence>
<dbReference type="Pfam" id="PF02575">
    <property type="entry name" value="YbaB_DNA_bd"/>
    <property type="match status" value="1"/>
</dbReference>